<keyword evidence="2" id="KW-0472">Membrane</keyword>
<dbReference type="SUPFAM" id="SSF51735">
    <property type="entry name" value="NAD(P)-binding Rossmann-fold domains"/>
    <property type="match status" value="1"/>
</dbReference>
<sequence>MSRPNPLEGLPNPEALYESWWPIIIAFAIGIGYALRQYMRGARCMTDLKLTGKVAIITGGTKGIGKWTALDMAKRGARIYICGKDKEEGEKCVEEMRTTAKNESIFFIPCDLRSFKAVRDFVEAFKKKETTLHYLIHNAAVMMCPREVTEDNFESQLQVNFLSPFLLTHLLLDMLKSSKPSRIINLVAPAYSLGELKWDDINLEKDYTTSAGFGQSKLALVLSGIGLAQRLDREGVSVHQVLPGICKTKIYRHMPFQQSGFIAMSFAPITWFLMKTADDGAQTVLYAALSELAGKTSGLLYKECAITEYDDKVKNDDLQKKLWSEAMKMTNIKEFGVIE</sequence>
<dbReference type="OrthoDB" id="191139at2759"/>
<dbReference type="Proteomes" id="UP000507470">
    <property type="component" value="Unassembled WGS sequence"/>
</dbReference>
<name>A0A6J8A4T5_MYTCO</name>
<keyword evidence="2" id="KW-0812">Transmembrane</keyword>
<keyword evidence="4" id="KW-1185">Reference proteome</keyword>
<dbReference type="Gene3D" id="3.40.50.720">
    <property type="entry name" value="NAD(P)-binding Rossmann-like Domain"/>
    <property type="match status" value="1"/>
</dbReference>
<dbReference type="PANTHER" id="PTHR43157:SF31">
    <property type="entry name" value="PHOSPHATIDYLINOSITOL-GLYCAN BIOSYNTHESIS CLASS F PROTEIN"/>
    <property type="match status" value="1"/>
</dbReference>
<feature type="transmembrane region" description="Helical" evidence="2">
    <location>
        <begin position="20"/>
        <end position="39"/>
    </location>
</feature>
<dbReference type="InterPro" id="IPR002347">
    <property type="entry name" value="SDR_fam"/>
</dbReference>
<accession>A0A6J8A4T5</accession>
<protein>
    <submittedName>
        <fullName evidence="3">Uncharacterized protein</fullName>
    </submittedName>
</protein>
<dbReference type="AlphaFoldDB" id="A0A6J8A4T5"/>
<keyword evidence="2" id="KW-1133">Transmembrane helix</keyword>
<dbReference type="PANTHER" id="PTHR43157">
    <property type="entry name" value="PHOSPHATIDYLINOSITOL-GLYCAN BIOSYNTHESIS CLASS F PROTEIN-RELATED"/>
    <property type="match status" value="1"/>
</dbReference>
<evidence type="ECO:0000313" key="4">
    <source>
        <dbReference type="Proteomes" id="UP000507470"/>
    </source>
</evidence>
<dbReference type="Pfam" id="PF00106">
    <property type="entry name" value="adh_short"/>
    <property type="match status" value="1"/>
</dbReference>
<evidence type="ECO:0000313" key="3">
    <source>
        <dbReference type="EMBL" id="CAC5361081.1"/>
    </source>
</evidence>
<dbReference type="EMBL" id="CACVKT020000583">
    <property type="protein sequence ID" value="CAC5361081.1"/>
    <property type="molecule type" value="Genomic_DNA"/>
</dbReference>
<evidence type="ECO:0000256" key="2">
    <source>
        <dbReference type="SAM" id="Phobius"/>
    </source>
</evidence>
<dbReference type="InterPro" id="IPR036291">
    <property type="entry name" value="NAD(P)-bd_dom_sf"/>
</dbReference>
<evidence type="ECO:0000256" key="1">
    <source>
        <dbReference type="ARBA" id="ARBA00023002"/>
    </source>
</evidence>
<keyword evidence="1" id="KW-0560">Oxidoreductase</keyword>
<dbReference type="GO" id="GO:0016491">
    <property type="term" value="F:oxidoreductase activity"/>
    <property type="evidence" value="ECO:0007669"/>
    <property type="project" value="UniProtKB-KW"/>
</dbReference>
<reference evidence="3 4" key="1">
    <citation type="submission" date="2020-06" db="EMBL/GenBank/DDBJ databases">
        <authorList>
            <person name="Li R."/>
            <person name="Bekaert M."/>
        </authorList>
    </citation>
    <scope>NUCLEOTIDE SEQUENCE [LARGE SCALE GENOMIC DNA]</scope>
    <source>
        <strain evidence="4">wild</strain>
    </source>
</reference>
<proteinExistence type="predicted"/>
<dbReference type="PRINTS" id="PR00081">
    <property type="entry name" value="GDHRDH"/>
</dbReference>
<organism evidence="3 4">
    <name type="scientific">Mytilus coruscus</name>
    <name type="common">Sea mussel</name>
    <dbReference type="NCBI Taxonomy" id="42192"/>
    <lineage>
        <taxon>Eukaryota</taxon>
        <taxon>Metazoa</taxon>
        <taxon>Spiralia</taxon>
        <taxon>Lophotrochozoa</taxon>
        <taxon>Mollusca</taxon>
        <taxon>Bivalvia</taxon>
        <taxon>Autobranchia</taxon>
        <taxon>Pteriomorphia</taxon>
        <taxon>Mytilida</taxon>
        <taxon>Mytiloidea</taxon>
        <taxon>Mytilidae</taxon>
        <taxon>Mytilinae</taxon>
        <taxon>Mytilus</taxon>
    </lineage>
</organism>
<gene>
    <name evidence="3" type="ORF">MCOR_3334</name>
</gene>